<keyword evidence="1" id="KW-0802">TPR repeat</keyword>
<dbReference type="Proteomes" id="UP000243579">
    <property type="component" value="Unassembled WGS sequence"/>
</dbReference>
<dbReference type="EMBL" id="JNBR01000081">
    <property type="protein sequence ID" value="OQR98685.1"/>
    <property type="molecule type" value="Genomic_DNA"/>
</dbReference>
<evidence type="ECO:0000256" key="1">
    <source>
        <dbReference type="PROSITE-ProRule" id="PRU00339"/>
    </source>
</evidence>
<dbReference type="PROSITE" id="PS50005">
    <property type="entry name" value="TPR"/>
    <property type="match status" value="1"/>
</dbReference>
<dbReference type="AlphaFoldDB" id="A0A1V9ZL24"/>
<organism evidence="3 4">
    <name type="scientific">Achlya hypogyna</name>
    <name type="common">Oomycete</name>
    <name type="synonym">Protoachlya hypogyna</name>
    <dbReference type="NCBI Taxonomy" id="1202772"/>
    <lineage>
        <taxon>Eukaryota</taxon>
        <taxon>Sar</taxon>
        <taxon>Stramenopiles</taxon>
        <taxon>Oomycota</taxon>
        <taxon>Saprolegniomycetes</taxon>
        <taxon>Saprolegniales</taxon>
        <taxon>Achlyaceae</taxon>
        <taxon>Achlya</taxon>
    </lineage>
</organism>
<dbReference type="InterPro" id="IPR019734">
    <property type="entry name" value="TPR_rpt"/>
</dbReference>
<keyword evidence="4" id="KW-1185">Reference proteome</keyword>
<evidence type="ECO:0000256" key="2">
    <source>
        <dbReference type="SAM" id="Coils"/>
    </source>
</evidence>
<name>A0A1V9ZL24_ACHHY</name>
<proteinExistence type="predicted"/>
<evidence type="ECO:0000313" key="3">
    <source>
        <dbReference type="EMBL" id="OQR98685.1"/>
    </source>
</evidence>
<feature type="coiled-coil region" evidence="2">
    <location>
        <begin position="4"/>
        <end position="31"/>
    </location>
</feature>
<dbReference type="Gene3D" id="1.25.40.10">
    <property type="entry name" value="Tetratricopeptide repeat domain"/>
    <property type="match status" value="1"/>
</dbReference>
<protein>
    <submittedName>
        <fullName evidence="3">Uncharacterized protein</fullName>
    </submittedName>
</protein>
<comment type="caution">
    <text evidence="3">The sequence shown here is derived from an EMBL/GenBank/DDBJ whole genome shotgun (WGS) entry which is preliminary data.</text>
</comment>
<sequence>MVTRAEIAATLAALRAEKDAAAEERDAKDRADRDHTRGLLKIVALESEFLDEMIAFDEDCKLNCARNDLRQHILELESEYQAAKYTHAGEKDKRHKHALLAKAKAKRDEGVAAAKAQLAALGDQSAPSLPAKKPPALTTTQVKEMTATIKRLWREKQSLPDPNVAYLEIGKLLRQLGEEDKAIAYVQKAIGPNEKATNSMLAPTQEERRKHERIEHKRVRRLPLYAHFHRRQMWEARSILMHYYLRHGPAAVCEEHMTAYLALAQGDQRPRTLIYLDKLLARVSGVDQIGQATVEGMTHAVLIRRSLGCLPDLRLRILTELNDIFPHDACTSLSLAHRRSPTSSHVLEALASLKVRLADYAGAGADTRDFALLPEVARLPLFADVLELAPTSGLGARQCAG</sequence>
<keyword evidence="2" id="KW-0175">Coiled coil</keyword>
<dbReference type="OrthoDB" id="72880at2759"/>
<gene>
    <name evidence="3" type="ORF">ACHHYP_20358</name>
</gene>
<feature type="repeat" description="TPR" evidence="1">
    <location>
        <begin position="163"/>
        <end position="196"/>
    </location>
</feature>
<reference evidence="3 4" key="1">
    <citation type="journal article" date="2014" name="Genome Biol. Evol.">
        <title>The secreted proteins of Achlya hypogyna and Thraustotheca clavata identify the ancestral oomycete secretome and reveal gene acquisitions by horizontal gene transfer.</title>
        <authorList>
            <person name="Misner I."/>
            <person name="Blouin N."/>
            <person name="Leonard G."/>
            <person name="Richards T.A."/>
            <person name="Lane C.E."/>
        </authorList>
    </citation>
    <scope>NUCLEOTIDE SEQUENCE [LARGE SCALE GENOMIC DNA]</scope>
    <source>
        <strain evidence="3 4">ATCC 48635</strain>
    </source>
</reference>
<accession>A0A1V9ZL24</accession>
<dbReference type="InterPro" id="IPR011990">
    <property type="entry name" value="TPR-like_helical_dom_sf"/>
</dbReference>
<evidence type="ECO:0000313" key="4">
    <source>
        <dbReference type="Proteomes" id="UP000243579"/>
    </source>
</evidence>